<gene>
    <name evidence="2" type="ORF">ABXS70_22375</name>
</gene>
<evidence type="ECO:0000259" key="1">
    <source>
        <dbReference type="Pfam" id="PF12697"/>
    </source>
</evidence>
<protein>
    <submittedName>
        <fullName evidence="2">Alpha/beta hydrolase</fullName>
    </submittedName>
</protein>
<dbReference type="RefSeq" id="WP_342554191.1">
    <property type="nucleotide sequence ID" value="NZ_CP159992.1"/>
</dbReference>
<dbReference type="Gene3D" id="3.40.50.1820">
    <property type="entry name" value="alpha/beta hydrolase"/>
    <property type="match status" value="1"/>
</dbReference>
<dbReference type="GO" id="GO:0016787">
    <property type="term" value="F:hydrolase activity"/>
    <property type="evidence" value="ECO:0007669"/>
    <property type="project" value="UniProtKB-KW"/>
</dbReference>
<dbReference type="InterPro" id="IPR000073">
    <property type="entry name" value="AB_hydrolase_1"/>
</dbReference>
<dbReference type="SUPFAM" id="SSF53474">
    <property type="entry name" value="alpha/beta-Hydrolases"/>
    <property type="match status" value="1"/>
</dbReference>
<accession>A0AAU8N7V7</accession>
<dbReference type="EMBL" id="CP159992">
    <property type="protein sequence ID" value="XCP93912.1"/>
    <property type="molecule type" value="Genomic_DNA"/>
</dbReference>
<reference evidence="2" key="1">
    <citation type="submission" date="2024-05" db="EMBL/GenBank/DDBJ databases">
        <title>Draft genome assemblies of 36 bacteria isolated from hibernating arctic ground squirrels.</title>
        <authorList>
            <person name="McKee H."/>
            <person name="Mullen L."/>
            <person name="Drown D.M."/>
            <person name="Duddleston K.N."/>
        </authorList>
    </citation>
    <scope>NUCLEOTIDE SEQUENCE</scope>
    <source>
        <strain evidence="2">AN1007</strain>
    </source>
</reference>
<sequence>MSRNDDLHTLGSSSYIQTRDGRKLHYMSRGTGGVTVVFESGMGVSRSSWGLIVPAAAEYARTVVYDRAGSGRSDVDPAPRTLARIAEDLNDLLTALGPGPFILVGHSWGGPIVRAAAAADLSRLKGILLVDPSDEHCELYFSKTAKVGFAMNGTLIPILARLGLYRFLGIKEFRSQPADVAADHLREDYTVQAAQTVAAEGKHFLQDMKLLREQPPQLGDLEVSIISGTLPGRGERKIRPAIVQAHRQTVSRLSNARWVEAARSGHLVMFTDPEIIINEILRMIRGTE</sequence>
<dbReference type="PANTHER" id="PTHR43433:SF5">
    <property type="entry name" value="AB HYDROLASE-1 DOMAIN-CONTAINING PROTEIN"/>
    <property type="match status" value="1"/>
</dbReference>
<dbReference type="InterPro" id="IPR029058">
    <property type="entry name" value="AB_hydrolase_fold"/>
</dbReference>
<keyword evidence="2" id="KW-0378">Hydrolase</keyword>
<dbReference type="InterPro" id="IPR050471">
    <property type="entry name" value="AB_hydrolase"/>
</dbReference>
<evidence type="ECO:0000313" key="2">
    <source>
        <dbReference type="EMBL" id="XCP93912.1"/>
    </source>
</evidence>
<dbReference type="PANTHER" id="PTHR43433">
    <property type="entry name" value="HYDROLASE, ALPHA/BETA FOLD FAMILY PROTEIN"/>
    <property type="match status" value="1"/>
</dbReference>
<proteinExistence type="predicted"/>
<feature type="domain" description="AB hydrolase-1" evidence="1">
    <location>
        <begin position="36"/>
        <end position="275"/>
    </location>
</feature>
<dbReference type="Pfam" id="PF12697">
    <property type="entry name" value="Abhydrolase_6"/>
    <property type="match status" value="1"/>
</dbReference>
<name>A0AAU8N7V7_9BACL</name>
<organism evidence="2">
    <name type="scientific">Paenibacillus sp. AN1007</name>
    <dbReference type="NCBI Taxonomy" id="3151385"/>
    <lineage>
        <taxon>Bacteria</taxon>
        <taxon>Bacillati</taxon>
        <taxon>Bacillota</taxon>
        <taxon>Bacilli</taxon>
        <taxon>Bacillales</taxon>
        <taxon>Paenibacillaceae</taxon>
        <taxon>Paenibacillus</taxon>
    </lineage>
</organism>
<dbReference type="AlphaFoldDB" id="A0AAU8N7V7"/>